<dbReference type="EMBL" id="LR796317">
    <property type="protein sequence ID" value="CAB4136665.1"/>
    <property type="molecule type" value="Genomic_DNA"/>
</dbReference>
<organism evidence="1">
    <name type="scientific">uncultured Caudovirales phage</name>
    <dbReference type="NCBI Taxonomy" id="2100421"/>
    <lineage>
        <taxon>Viruses</taxon>
        <taxon>Duplodnaviria</taxon>
        <taxon>Heunggongvirae</taxon>
        <taxon>Uroviricota</taxon>
        <taxon>Caudoviricetes</taxon>
        <taxon>Peduoviridae</taxon>
        <taxon>Maltschvirus</taxon>
        <taxon>Maltschvirus maltsch</taxon>
    </lineage>
</organism>
<proteinExistence type="predicted"/>
<dbReference type="Pfam" id="PF07120">
    <property type="entry name" value="DUF1376"/>
    <property type="match status" value="1"/>
</dbReference>
<accession>A0A6J5LQ72</accession>
<sequence>MHYYQFNIGDYASHTQRLSLMEDLAYRRLLDEYYLHERPFNSGITSVARQIGMREFEAEVQFVLECFFQFSEELGWVNKRADEEILHFRSKIEQASRAGRLSAERRLNAGSTDVQLTNNHKPITNKQIKNTVATPDGVSDSVWQDFVKLRKQKKAAITETAIRGIEREARKAGVTLQTAIETCCERGWAGFKADWMQSAKPAPNLSAARTIFGDERIFNETLKIA</sequence>
<reference evidence="1" key="1">
    <citation type="submission" date="2020-04" db="EMBL/GenBank/DDBJ databases">
        <authorList>
            <person name="Chiriac C."/>
            <person name="Salcher M."/>
            <person name="Ghai R."/>
            <person name="Kavagutti S V."/>
        </authorList>
    </citation>
    <scope>NUCLEOTIDE SEQUENCE</scope>
</reference>
<dbReference type="InterPro" id="IPR010781">
    <property type="entry name" value="DUF1376"/>
</dbReference>
<evidence type="ECO:0008006" key="2">
    <source>
        <dbReference type="Google" id="ProtNLM"/>
    </source>
</evidence>
<gene>
    <name evidence="1" type="ORF">UFOVP306_51</name>
</gene>
<protein>
    <recommendedName>
        <fullName evidence="2">Lin1244/Lin1753-like N-terminal domain-containing protein</fullName>
    </recommendedName>
</protein>
<evidence type="ECO:0000313" key="1">
    <source>
        <dbReference type="EMBL" id="CAB4136665.1"/>
    </source>
</evidence>
<name>A0A6J5LQ72_9CAUD</name>